<name>A0A4R2KVR2_9GAMM</name>
<proteinExistence type="predicted"/>
<organism evidence="1 2">
    <name type="scientific">Chromatocurvus halotolerans</name>
    <dbReference type="NCBI Taxonomy" id="1132028"/>
    <lineage>
        <taxon>Bacteria</taxon>
        <taxon>Pseudomonadati</taxon>
        <taxon>Pseudomonadota</taxon>
        <taxon>Gammaproteobacteria</taxon>
        <taxon>Cellvibrionales</taxon>
        <taxon>Halieaceae</taxon>
        <taxon>Chromatocurvus</taxon>
    </lineage>
</organism>
<dbReference type="AlphaFoldDB" id="A0A4R2KVR2"/>
<keyword evidence="2" id="KW-1185">Reference proteome</keyword>
<comment type="caution">
    <text evidence="1">The sequence shown here is derived from an EMBL/GenBank/DDBJ whole genome shotgun (WGS) entry which is preliminary data.</text>
</comment>
<accession>A0A4R2KVR2</accession>
<dbReference type="Proteomes" id="UP000294980">
    <property type="component" value="Unassembled WGS sequence"/>
</dbReference>
<protein>
    <submittedName>
        <fullName evidence="1">Uncharacterized protein</fullName>
    </submittedName>
</protein>
<gene>
    <name evidence="1" type="ORF">EV688_10919</name>
</gene>
<reference evidence="1 2" key="1">
    <citation type="submission" date="2019-03" db="EMBL/GenBank/DDBJ databases">
        <title>Genomic Encyclopedia of Type Strains, Phase IV (KMG-IV): sequencing the most valuable type-strain genomes for metagenomic binning, comparative biology and taxonomic classification.</title>
        <authorList>
            <person name="Goeker M."/>
        </authorList>
    </citation>
    <scope>NUCLEOTIDE SEQUENCE [LARGE SCALE GENOMIC DNA]</scope>
    <source>
        <strain evidence="1 2">DSM 23344</strain>
    </source>
</reference>
<dbReference type="EMBL" id="SLWX01000009">
    <property type="protein sequence ID" value="TCO75296.1"/>
    <property type="molecule type" value="Genomic_DNA"/>
</dbReference>
<evidence type="ECO:0000313" key="1">
    <source>
        <dbReference type="EMBL" id="TCO75296.1"/>
    </source>
</evidence>
<evidence type="ECO:0000313" key="2">
    <source>
        <dbReference type="Proteomes" id="UP000294980"/>
    </source>
</evidence>
<sequence>MDRPGTFLSQCLPLSAGEPRFRRLPAFDVDQAVFARHSTGLKLLADTRQQILCEGWIEKNHVVVTLTAGDEVRGLHRMAVGLTAGFQCCQGCCHSAQHIRVAVDKGAVSGAARERFDSQGTAARKQVEAAGTRNIGL</sequence>